<keyword evidence="2" id="KW-1185">Reference proteome</keyword>
<dbReference type="EMBL" id="KQ759870">
    <property type="protein sequence ID" value="OAD62398.1"/>
    <property type="molecule type" value="Genomic_DNA"/>
</dbReference>
<dbReference type="AlphaFoldDB" id="A0A310SHY5"/>
<reference evidence="1 2" key="1">
    <citation type="submission" date="2015-07" db="EMBL/GenBank/DDBJ databases">
        <title>The genome of Eufriesea mexicana.</title>
        <authorList>
            <person name="Pan H."/>
            <person name="Kapheim K."/>
        </authorList>
    </citation>
    <scope>NUCLEOTIDE SEQUENCE [LARGE SCALE GENOMIC DNA]</scope>
    <source>
        <strain evidence="1">0111107269</strain>
        <tissue evidence="1">Whole body</tissue>
    </source>
</reference>
<evidence type="ECO:0000313" key="2">
    <source>
        <dbReference type="Proteomes" id="UP000250275"/>
    </source>
</evidence>
<protein>
    <submittedName>
        <fullName evidence="1">Uncharacterized protein</fullName>
    </submittedName>
</protein>
<gene>
    <name evidence="1" type="ORF">WN48_07269</name>
</gene>
<name>A0A310SHY5_9HYME</name>
<sequence length="59" mass="7066">MINSKFRHILIDESMLPDFDDLISIENKKEMIRTKKFLEIHGEEHVQLRRCRTSLHSSV</sequence>
<accession>A0A310SHY5</accession>
<proteinExistence type="predicted"/>
<organism evidence="1 2">
    <name type="scientific">Eufriesea mexicana</name>
    <dbReference type="NCBI Taxonomy" id="516756"/>
    <lineage>
        <taxon>Eukaryota</taxon>
        <taxon>Metazoa</taxon>
        <taxon>Ecdysozoa</taxon>
        <taxon>Arthropoda</taxon>
        <taxon>Hexapoda</taxon>
        <taxon>Insecta</taxon>
        <taxon>Pterygota</taxon>
        <taxon>Neoptera</taxon>
        <taxon>Endopterygota</taxon>
        <taxon>Hymenoptera</taxon>
        <taxon>Apocrita</taxon>
        <taxon>Aculeata</taxon>
        <taxon>Apoidea</taxon>
        <taxon>Anthophila</taxon>
        <taxon>Apidae</taxon>
        <taxon>Eufriesea</taxon>
    </lineage>
</organism>
<dbReference type="Proteomes" id="UP000250275">
    <property type="component" value="Unassembled WGS sequence"/>
</dbReference>
<evidence type="ECO:0000313" key="1">
    <source>
        <dbReference type="EMBL" id="OAD62398.1"/>
    </source>
</evidence>